<dbReference type="PANTHER" id="PTHR12993">
    <property type="entry name" value="N-ACETYLGLUCOSAMINYL-PHOSPHATIDYLINOSITOL DE-N-ACETYLASE-RELATED"/>
    <property type="match status" value="1"/>
</dbReference>
<dbReference type="SUPFAM" id="SSF102588">
    <property type="entry name" value="LmbE-like"/>
    <property type="match status" value="1"/>
</dbReference>
<dbReference type="AlphaFoldDB" id="A0A2P8EDV2"/>
<organism evidence="1 2">
    <name type="scientific">Cecembia rubra</name>
    <dbReference type="NCBI Taxonomy" id="1485585"/>
    <lineage>
        <taxon>Bacteria</taxon>
        <taxon>Pseudomonadati</taxon>
        <taxon>Bacteroidota</taxon>
        <taxon>Cytophagia</taxon>
        <taxon>Cytophagales</taxon>
        <taxon>Cyclobacteriaceae</taxon>
        <taxon>Cecembia</taxon>
    </lineage>
</organism>
<protein>
    <submittedName>
        <fullName evidence="1">Bacillithiol biosynthesis deacetylase BshB1</fullName>
    </submittedName>
</protein>
<sequence length="241" mass="27182">MNNLKLDILVIAAHPDDAELACSGTIASHVAKGYKVGILDLTHGEMGTRGTPEIRLQESELSSKILGLSVRENLGFKDIYFQDDKEHQLEIVKVIRKYKPEIVLANAVSDRHPDHGKGASLASHACFMSGLRKIETILDGVVQEAWRPKFIFHYIQNNYIKPDFVVDISDFWDKKIQSIKAFKSQFYDPNSKEPESFISSEGFLGFIEARAQEFGHSIMVKYGEGFTVERMVGVDDLFDLK</sequence>
<proteinExistence type="predicted"/>
<dbReference type="Pfam" id="PF02585">
    <property type="entry name" value="PIG-L"/>
    <property type="match status" value="1"/>
</dbReference>
<dbReference type="OrthoDB" id="9778719at2"/>
<dbReference type="Proteomes" id="UP000240708">
    <property type="component" value="Unassembled WGS sequence"/>
</dbReference>
<reference evidence="1 2" key="1">
    <citation type="submission" date="2018-03" db="EMBL/GenBank/DDBJ databases">
        <title>Genomic Encyclopedia of Archaeal and Bacterial Type Strains, Phase II (KMG-II): from individual species to whole genera.</title>
        <authorList>
            <person name="Goeker M."/>
        </authorList>
    </citation>
    <scope>NUCLEOTIDE SEQUENCE [LARGE SCALE GENOMIC DNA]</scope>
    <source>
        <strain evidence="1 2">DSM 28057</strain>
    </source>
</reference>
<accession>A0A2P8EDV2</accession>
<dbReference type="EMBL" id="PYGF01000001">
    <property type="protein sequence ID" value="PSL07660.1"/>
    <property type="molecule type" value="Genomic_DNA"/>
</dbReference>
<dbReference type="GO" id="GO:0071793">
    <property type="term" value="P:bacillithiol biosynthetic process"/>
    <property type="evidence" value="ECO:0007669"/>
    <property type="project" value="InterPro"/>
</dbReference>
<dbReference type="NCBIfam" id="TIGR04001">
    <property type="entry name" value="thiol_BshB1"/>
    <property type="match status" value="1"/>
</dbReference>
<dbReference type="InterPro" id="IPR024078">
    <property type="entry name" value="LmbE-like_dom_sf"/>
</dbReference>
<dbReference type="PANTHER" id="PTHR12993:SF30">
    <property type="entry name" value="N-ACETYL-ALPHA-D-GLUCOSAMINYL L-MALATE DEACETYLASE 1"/>
    <property type="match status" value="1"/>
</dbReference>
<name>A0A2P8EDV2_9BACT</name>
<dbReference type="GO" id="GO:0016811">
    <property type="term" value="F:hydrolase activity, acting on carbon-nitrogen (but not peptide) bonds, in linear amides"/>
    <property type="evidence" value="ECO:0007669"/>
    <property type="project" value="TreeGrafter"/>
</dbReference>
<evidence type="ECO:0000313" key="2">
    <source>
        <dbReference type="Proteomes" id="UP000240708"/>
    </source>
</evidence>
<dbReference type="Gene3D" id="3.40.50.10320">
    <property type="entry name" value="LmbE-like"/>
    <property type="match status" value="1"/>
</dbReference>
<comment type="caution">
    <text evidence="1">The sequence shown here is derived from an EMBL/GenBank/DDBJ whole genome shotgun (WGS) entry which is preliminary data.</text>
</comment>
<keyword evidence="2" id="KW-1185">Reference proteome</keyword>
<gene>
    <name evidence="1" type="ORF">CLV48_101596</name>
</gene>
<evidence type="ECO:0000313" key="1">
    <source>
        <dbReference type="EMBL" id="PSL07660.1"/>
    </source>
</evidence>
<dbReference type="GO" id="GO:0019213">
    <property type="term" value="F:deacetylase activity"/>
    <property type="evidence" value="ECO:0007669"/>
    <property type="project" value="InterPro"/>
</dbReference>
<dbReference type="InterPro" id="IPR003737">
    <property type="entry name" value="GlcNAc_PI_deacetylase-related"/>
</dbReference>
<dbReference type="InterPro" id="IPR023842">
    <property type="entry name" value="Bacillithiol_biosynth_BshB1"/>
</dbReference>
<dbReference type="RefSeq" id="WP_106565721.1">
    <property type="nucleotide sequence ID" value="NZ_JAUVYL010000079.1"/>
</dbReference>